<protein>
    <recommendedName>
        <fullName evidence="4">CBS domain-containing protein</fullName>
    </recommendedName>
</protein>
<gene>
    <name evidence="2" type="ORF">I4J89_34745</name>
</gene>
<evidence type="ECO:0000313" key="3">
    <source>
        <dbReference type="Proteomes" id="UP000598146"/>
    </source>
</evidence>
<name>A0A931CFJ7_9ACTN</name>
<organism evidence="2 3">
    <name type="scientific">Actinoplanes aureus</name>
    <dbReference type="NCBI Taxonomy" id="2792083"/>
    <lineage>
        <taxon>Bacteria</taxon>
        <taxon>Bacillati</taxon>
        <taxon>Actinomycetota</taxon>
        <taxon>Actinomycetes</taxon>
        <taxon>Micromonosporales</taxon>
        <taxon>Micromonosporaceae</taxon>
        <taxon>Actinoplanes</taxon>
    </lineage>
</organism>
<evidence type="ECO:0000256" key="1">
    <source>
        <dbReference type="SAM" id="MobiDB-lite"/>
    </source>
</evidence>
<feature type="compositionally biased region" description="Low complexity" evidence="1">
    <location>
        <begin position="62"/>
        <end position="71"/>
    </location>
</feature>
<dbReference type="EMBL" id="JADQTO010000021">
    <property type="protein sequence ID" value="MBG0566617.1"/>
    <property type="molecule type" value="Genomic_DNA"/>
</dbReference>
<evidence type="ECO:0000313" key="2">
    <source>
        <dbReference type="EMBL" id="MBG0566617.1"/>
    </source>
</evidence>
<feature type="compositionally biased region" description="Gly residues" evidence="1">
    <location>
        <begin position="91"/>
        <end position="100"/>
    </location>
</feature>
<reference evidence="2" key="1">
    <citation type="submission" date="2020-11" db="EMBL/GenBank/DDBJ databases">
        <title>Isolation and identification of active actinomycetes.</title>
        <authorList>
            <person name="Sun X."/>
        </authorList>
    </citation>
    <scope>NUCLEOTIDE SEQUENCE</scope>
    <source>
        <strain evidence="2">NEAU-A11</strain>
    </source>
</reference>
<evidence type="ECO:0008006" key="4">
    <source>
        <dbReference type="Google" id="ProtNLM"/>
    </source>
</evidence>
<proteinExistence type="predicted"/>
<keyword evidence="3" id="KW-1185">Reference proteome</keyword>
<comment type="caution">
    <text evidence="2">The sequence shown here is derived from an EMBL/GenBank/DDBJ whole genome shotgun (WGS) entry which is preliminary data.</text>
</comment>
<feature type="region of interest" description="Disordered" evidence="1">
    <location>
        <begin position="42"/>
        <end position="100"/>
    </location>
</feature>
<accession>A0A931CFJ7</accession>
<dbReference type="Proteomes" id="UP000598146">
    <property type="component" value="Unassembled WGS sequence"/>
</dbReference>
<dbReference type="RefSeq" id="WP_196418383.1">
    <property type="nucleotide sequence ID" value="NZ_JADQTO010000021.1"/>
</dbReference>
<dbReference type="AlphaFoldDB" id="A0A931CFJ7"/>
<sequence>MLAADTDGQLGPGGAAALDGVIGIVSRRDILKAMVRDDAVLTADGWTSTPADAACGRPPPTAASSPSAAGSRMSNSAGSSPYWPEPCPGLPGAGAGPARR</sequence>